<comment type="caution">
    <text evidence="6">The sequence shown here is derived from an EMBL/GenBank/DDBJ whole genome shotgun (WGS) entry which is preliminary data.</text>
</comment>
<gene>
    <name evidence="6" type="ORF">J2S39_001474</name>
</gene>
<evidence type="ECO:0000256" key="4">
    <source>
        <dbReference type="ARBA" id="ARBA00023136"/>
    </source>
</evidence>
<feature type="transmembrane region" description="Helical" evidence="5">
    <location>
        <begin position="38"/>
        <end position="58"/>
    </location>
</feature>
<feature type="transmembrane region" description="Helical" evidence="5">
    <location>
        <begin position="194"/>
        <end position="212"/>
    </location>
</feature>
<sequence>MPSFSERIIGDNPVVQETNPSAGGDLGNRLNALRAGVLGANDGIVSVAALLLGVIGSGMDSRSVLAAGLASTIAGAVSMAVGEYVSVSSQRDTEKALVRKETWELAEDPQGEHDELAGMLEEMGMSADTASTAATEINSRGVEITVPVHLKLEFGLDSEDLTNPWIAAGASAISFLLGAALPMLSVFFAGAGNGALMVTATTLIALAVTGYVSGKLSKANPWRAVLRLVLGGALGLAITYGVGALFGVAA</sequence>
<accession>A0ABU1ZXY8</accession>
<proteinExistence type="predicted"/>
<keyword evidence="2 5" id="KW-0812">Transmembrane</keyword>
<organism evidence="6 7">
    <name type="scientific">Corynebacterium guangdongense</name>
    <dbReference type="NCBI Taxonomy" id="1783348"/>
    <lineage>
        <taxon>Bacteria</taxon>
        <taxon>Bacillati</taxon>
        <taxon>Actinomycetota</taxon>
        <taxon>Actinomycetes</taxon>
        <taxon>Mycobacteriales</taxon>
        <taxon>Corynebacteriaceae</taxon>
        <taxon>Corynebacterium</taxon>
    </lineage>
</organism>
<feature type="transmembrane region" description="Helical" evidence="5">
    <location>
        <begin position="224"/>
        <end position="249"/>
    </location>
</feature>
<evidence type="ECO:0000313" key="6">
    <source>
        <dbReference type="EMBL" id="MDR7329798.1"/>
    </source>
</evidence>
<protein>
    <submittedName>
        <fullName evidence="6">VIT1/CCC1 family predicted Fe2+/Mn2+ transporter</fullName>
    </submittedName>
</protein>
<feature type="transmembrane region" description="Helical" evidence="5">
    <location>
        <begin position="165"/>
        <end position="188"/>
    </location>
</feature>
<name>A0ABU1ZXY8_9CORY</name>
<keyword evidence="3 5" id="KW-1133">Transmembrane helix</keyword>
<evidence type="ECO:0000256" key="5">
    <source>
        <dbReference type="SAM" id="Phobius"/>
    </source>
</evidence>
<keyword evidence="4 5" id="KW-0472">Membrane</keyword>
<dbReference type="Proteomes" id="UP001180840">
    <property type="component" value="Unassembled WGS sequence"/>
</dbReference>
<evidence type="ECO:0000256" key="2">
    <source>
        <dbReference type="ARBA" id="ARBA00022692"/>
    </source>
</evidence>
<reference evidence="6" key="1">
    <citation type="submission" date="2023-07" db="EMBL/GenBank/DDBJ databases">
        <title>Sequencing the genomes of 1000 actinobacteria strains.</title>
        <authorList>
            <person name="Klenk H.-P."/>
        </authorList>
    </citation>
    <scope>NUCLEOTIDE SEQUENCE</scope>
    <source>
        <strain evidence="6">DSM 107476</strain>
    </source>
</reference>
<evidence type="ECO:0000256" key="3">
    <source>
        <dbReference type="ARBA" id="ARBA00022989"/>
    </source>
</evidence>
<dbReference type="PANTHER" id="PTHR31851">
    <property type="entry name" value="FE(2+)/MN(2+) TRANSPORTER PCL1"/>
    <property type="match status" value="1"/>
</dbReference>
<dbReference type="InterPro" id="IPR008217">
    <property type="entry name" value="Ccc1_fam"/>
</dbReference>
<evidence type="ECO:0000313" key="7">
    <source>
        <dbReference type="Proteomes" id="UP001180840"/>
    </source>
</evidence>
<dbReference type="CDD" id="cd02432">
    <property type="entry name" value="Nodulin-21_like_1"/>
    <property type="match status" value="1"/>
</dbReference>
<evidence type="ECO:0000256" key="1">
    <source>
        <dbReference type="ARBA" id="ARBA00004127"/>
    </source>
</evidence>
<keyword evidence="7" id="KW-1185">Reference proteome</keyword>
<comment type="subcellular location">
    <subcellularLocation>
        <location evidence="1">Endomembrane system</location>
        <topology evidence="1">Multi-pass membrane protein</topology>
    </subcellularLocation>
</comment>
<dbReference type="RefSeq" id="WP_290194899.1">
    <property type="nucleotide sequence ID" value="NZ_CP047654.1"/>
</dbReference>
<dbReference type="Pfam" id="PF01988">
    <property type="entry name" value="VIT1"/>
    <property type="match status" value="1"/>
</dbReference>
<feature type="transmembrane region" description="Helical" evidence="5">
    <location>
        <begin position="64"/>
        <end position="85"/>
    </location>
</feature>
<dbReference type="EMBL" id="JAVDXZ010000001">
    <property type="protein sequence ID" value="MDR7329798.1"/>
    <property type="molecule type" value="Genomic_DNA"/>
</dbReference>